<dbReference type="PANTHER" id="PTHR36869:SF1">
    <property type="entry name" value="CHROMOSOME 16 OPEN READING FRAME 46"/>
    <property type="match status" value="1"/>
</dbReference>
<dbReference type="RefSeq" id="XP_033797918.1">
    <property type="nucleotide sequence ID" value="XM_033942027.1"/>
</dbReference>
<sequence>MKSCDGKDESQQEEIQWKNSYISETGRNLVFSLLRISEKNSEEDENCMESIETGWEGAVQGWGRASPFACLQPFLKKARKARAGEMVNNCILCLDMLQVTDKNLTLEPKATAPQSKPAGKSPTATVISSPQDVFGPVEGLPAETSKTNSVLVGARKEMHVNKSFTNASQGEQKQAKEHSVWFQEKQKNAISIASLAYRDLKKGLNLESSMPNSSVSSDEDSLLLNTFQVLPPVGSVVNSDSSDTSLRKSKGVVIQSQERGFGRALMENPLPGTMIKKFEQPSERGTAEKRTDLSSKEIKVQEIAPVCASGISRAPGLRENEYFYWQCSFVPNKTSPTPSTVGTSKQNDHLAVKLLQPKTAQKGQTIKLDESKPHHSNNMRSETKARTKAKVEMNSLLSEPRLPALTVTRVEIPVSSYRAL</sequence>
<dbReference type="RefSeq" id="XP_033797920.1">
    <property type="nucleotide sequence ID" value="XM_033942029.1"/>
</dbReference>
<dbReference type="GeneID" id="117359376"/>
<protein>
    <submittedName>
        <fullName evidence="3 4">Uncharacterized protein C16orf46 homolog isoform X1</fullName>
    </submittedName>
</protein>
<dbReference type="CTD" id="124625959"/>
<reference evidence="3 4" key="1">
    <citation type="submission" date="2025-04" db="UniProtKB">
        <authorList>
            <consortium name="RefSeq"/>
        </authorList>
    </citation>
    <scope>IDENTIFICATION</scope>
</reference>
<evidence type="ECO:0000313" key="7">
    <source>
        <dbReference type="RefSeq" id="XP_033797920.1"/>
    </source>
</evidence>
<organism evidence="2 3">
    <name type="scientific">Geotrypetes seraphini</name>
    <name type="common">Gaboon caecilian</name>
    <name type="synonym">Caecilia seraphini</name>
    <dbReference type="NCBI Taxonomy" id="260995"/>
    <lineage>
        <taxon>Eukaryota</taxon>
        <taxon>Metazoa</taxon>
        <taxon>Chordata</taxon>
        <taxon>Craniata</taxon>
        <taxon>Vertebrata</taxon>
        <taxon>Euteleostomi</taxon>
        <taxon>Amphibia</taxon>
        <taxon>Gymnophiona</taxon>
        <taxon>Geotrypetes</taxon>
    </lineage>
</organism>
<evidence type="ECO:0000313" key="6">
    <source>
        <dbReference type="RefSeq" id="XP_033797919.1"/>
    </source>
</evidence>
<feature type="region of interest" description="Disordered" evidence="1">
    <location>
        <begin position="109"/>
        <end position="129"/>
    </location>
</feature>
<keyword evidence="2" id="KW-1185">Reference proteome</keyword>
<dbReference type="InterPro" id="IPR027836">
    <property type="entry name" value="DUF4529"/>
</dbReference>
<evidence type="ECO:0000313" key="2">
    <source>
        <dbReference type="Proteomes" id="UP000515159"/>
    </source>
</evidence>
<dbReference type="PANTHER" id="PTHR36869">
    <property type="entry name" value="CHROMOSOME 16 OPEN READING FRAME 46"/>
    <property type="match status" value="1"/>
</dbReference>
<dbReference type="Pfam" id="PF15032">
    <property type="entry name" value="DUF4529"/>
    <property type="match status" value="1"/>
</dbReference>
<evidence type="ECO:0000313" key="4">
    <source>
        <dbReference type="RefSeq" id="XP_033797917.1"/>
    </source>
</evidence>
<dbReference type="RefSeq" id="XP_033797916.1">
    <property type="nucleotide sequence ID" value="XM_033942025.1"/>
</dbReference>
<dbReference type="KEGG" id="gsh:117359376"/>
<dbReference type="AlphaFoldDB" id="A0A6P8RCR6"/>
<evidence type="ECO:0000256" key="1">
    <source>
        <dbReference type="SAM" id="MobiDB-lite"/>
    </source>
</evidence>
<dbReference type="Proteomes" id="UP000515159">
    <property type="component" value="Chromosome 4"/>
</dbReference>
<name>A0A6P8RCR6_GEOSA</name>
<evidence type="ECO:0000313" key="5">
    <source>
        <dbReference type="RefSeq" id="XP_033797918.1"/>
    </source>
</evidence>
<gene>
    <name evidence="3 4 5 6 7" type="primary">C4H16orf46</name>
</gene>
<dbReference type="RefSeq" id="XP_033797917.1">
    <property type="nucleotide sequence ID" value="XM_033942026.1"/>
</dbReference>
<proteinExistence type="predicted"/>
<evidence type="ECO:0000313" key="3">
    <source>
        <dbReference type="RefSeq" id="XP_033797916.1"/>
    </source>
</evidence>
<accession>A0A6P8RCR6</accession>
<dbReference type="RefSeq" id="XP_033797919.1">
    <property type="nucleotide sequence ID" value="XM_033942028.1"/>
</dbReference>
<dbReference type="OrthoDB" id="9943020at2759"/>